<dbReference type="RefSeq" id="WP_124143526.1">
    <property type="nucleotide sequence ID" value="NZ_CAWOKI010000351.1"/>
</dbReference>
<gene>
    <name evidence="1" type="ORF">D5R40_16715</name>
</gene>
<evidence type="ECO:0000313" key="1">
    <source>
        <dbReference type="EMBL" id="RQH39637.1"/>
    </source>
</evidence>
<sequence>MSYQSLRELKQLVKKLIENIDGVGGIGLAWDELGEPILRIDIDDNSTRSLVEKRLSILDLKINSKNEIDISDREPNFVNNKYNVQGKTIRIDTNQGQISQTFSGSINNVKIREARQINAD</sequence>
<evidence type="ECO:0000313" key="2">
    <source>
        <dbReference type="Proteomes" id="UP000269154"/>
    </source>
</evidence>
<keyword evidence="2" id="KW-1185">Reference proteome</keyword>
<accession>A0A3N6RMW5</accession>
<dbReference type="EMBL" id="RCBY01000091">
    <property type="protein sequence ID" value="RQH39637.1"/>
    <property type="molecule type" value="Genomic_DNA"/>
</dbReference>
<protein>
    <submittedName>
        <fullName evidence="1">Uncharacterized protein</fullName>
    </submittedName>
</protein>
<comment type="caution">
    <text evidence="1">The sequence shown here is derived from an EMBL/GenBank/DDBJ whole genome shotgun (WGS) entry which is preliminary data.</text>
</comment>
<dbReference type="AlphaFoldDB" id="A0A3N6RMW5"/>
<dbReference type="Proteomes" id="UP000269154">
    <property type="component" value="Unassembled WGS sequence"/>
</dbReference>
<proteinExistence type="predicted"/>
<name>A0A3N6RMW5_9CYAN</name>
<organism evidence="1 2">
    <name type="scientific">Okeania hirsuta</name>
    <dbReference type="NCBI Taxonomy" id="1458930"/>
    <lineage>
        <taxon>Bacteria</taxon>
        <taxon>Bacillati</taxon>
        <taxon>Cyanobacteriota</taxon>
        <taxon>Cyanophyceae</taxon>
        <taxon>Oscillatoriophycideae</taxon>
        <taxon>Oscillatoriales</taxon>
        <taxon>Microcoleaceae</taxon>
        <taxon>Okeania</taxon>
    </lineage>
</organism>
<reference evidence="1 2" key="1">
    <citation type="journal article" date="2018" name="ACS Chem. Biol.">
        <title>Ketoreductase domain dysfunction expands chemodiversity: malyngamide biosynthesis in the cyanobacterium Okeania hirsuta.</title>
        <authorList>
            <person name="Moss N.A."/>
            <person name="Leao T."/>
            <person name="Rankin M."/>
            <person name="McCullough T.M."/>
            <person name="Qu P."/>
            <person name="Korobeynikov A."/>
            <person name="Smith J.L."/>
            <person name="Gerwick L."/>
            <person name="Gerwick W.H."/>
        </authorList>
    </citation>
    <scope>NUCLEOTIDE SEQUENCE [LARGE SCALE GENOMIC DNA]</scope>
    <source>
        <strain evidence="1 2">PAB10Feb10-1</strain>
    </source>
</reference>